<dbReference type="InterPro" id="IPR013078">
    <property type="entry name" value="His_Pase_superF_clade-1"/>
</dbReference>
<dbReference type="Pfam" id="PF00300">
    <property type="entry name" value="His_Phos_1"/>
    <property type="match status" value="1"/>
</dbReference>
<dbReference type="Gene3D" id="3.40.50.1240">
    <property type="entry name" value="Phosphoglycerate mutase-like"/>
    <property type="match status" value="1"/>
</dbReference>
<sequence length="203" mass="23186">MDIFLIRHGESEADLLHVHEGRADFSLTEKGRKQVHFLGKFFSEKHQVDQIYASPLKRAHETATTLSEYTKVPVTLKEDLMEWNNGVLAGVGYEEAKARFPEPPGGRKPYQPIEKGESDLQFRNRVEHFFYELIDQHTEQDSVAVVAHGGTISQFLKIFYQIPPVSPYAIYTGDTGVHHIRITGTAKITFYLNRQDHLIGSEF</sequence>
<name>A0ABN0W628_9BACI</name>
<dbReference type="RefSeq" id="WP_343798018.1">
    <property type="nucleotide sequence ID" value="NZ_BAAADJ010000017.1"/>
</dbReference>
<dbReference type="EMBL" id="BAAADJ010000017">
    <property type="protein sequence ID" value="GAA0326414.1"/>
    <property type="molecule type" value="Genomic_DNA"/>
</dbReference>
<dbReference type="Proteomes" id="UP001500782">
    <property type="component" value="Unassembled WGS sequence"/>
</dbReference>
<dbReference type="SUPFAM" id="SSF53254">
    <property type="entry name" value="Phosphoglycerate mutase-like"/>
    <property type="match status" value="1"/>
</dbReference>
<gene>
    <name evidence="1" type="ORF">GCM10008967_16180</name>
</gene>
<dbReference type="PANTHER" id="PTHR48100">
    <property type="entry name" value="BROAD-SPECIFICITY PHOSPHATASE YOR283W-RELATED"/>
    <property type="match status" value="1"/>
</dbReference>
<evidence type="ECO:0000313" key="1">
    <source>
        <dbReference type="EMBL" id="GAA0326414.1"/>
    </source>
</evidence>
<proteinExistence type="predicted"/>
<reference evidence="1 2" key="1">
    <citation type="journal article" date="2019" name="Int. J. Syst. Evol. Microbiol.">
        <title>The Global Catalogue of Microorganisms (GCM) 10K type strain sequencing project: providing services to taxonomists for standard genome sequencing and annotation.</title>
        <authorList>
            <consortium name="The Broad Institute Genomics Platform"/>
            <consortium name="The Broad Institute Genome Sequencing Center for Infectious Disease"/>
            <person name="Wu L."/>
            <person name="Ma J."/>
        </authorList>
    </citation>
    <scope>NUCLEOTIDE SEQUENCE [LARGE SCALE GENOMIC DNA]</scope>
    <source>
        <strain evidence="1 2">JCM 9731</strain>
    </source>
</reference>
<dbReference type="InterPro" id="IPR029033">
    <property type="entry name" value="His_PPase_superfam"/>
</dbReference>
<dbReference type="SMART" id="SM00855">
    <property type="entry name" value="PGAM"/>
    <property type="match status" value="1"/>
</dbReference>
<protein>
    <submittedName>
        <fullName evidence="1">Histidine phosphatase family protein</fullName>
    </submittedName>
</protein>
<dbReference type="InterPro" id="IPR050275">
    <property type="entry name" value="PGM_Phosphatase"/>
</dbReference>
<accession>A0ABN0W628</accession>
<comment type="caution">
    <text evidence="1">The sequence shown here is derived from an EMBL/GenBank/DDBJ whole genome shotgun (WGS) entry which is preliminary data.</text>
</comment>
<keyword evidence="2" id="KW-1185">Reference proteome</keyword>
<organism evidence="1 2">
    <name type="scientific">Bacillus carboniphilus</name>
    <dbReference type="NCBI Taxonomy" id="86663"/>
    <lineage>
        <taxon>Bacteria</taxon>
        <taxon>Bacillati</taxon>
        <taxon>Bacillota</taxon>
        <taxon>Bacilli</taxon>
        <taxon>Bacillales</taxon>
        <taxon>Bacillaceae</taxon>
        <taxon>Bacillus</taxon>
    </lineage>
</organism>
<dbReference type="CDD" id="cd07067">
    <property type="entry name" value="HP_PGM_like"/>
    <property type="match status" value="1"/>
</dbReference>
<evidence type="ECO:0000313" key="2">
    <source>
        <dbReference type="Proteomes" id="UP001500782"/>
    </source>
</evidence>